<dbReference type="PANTHER" id="PTHR47969">
    <property type="entry name" value="CHROMOSOME-ASSOCIATED KINESIN KIF4A-RELATED"/>
    <property type="match status" value="1"/>
</dbReference>
<feature type="domain" description="Kinesin motor" evidence="8">
    <location>
        <begin position="3"/>
        <end position="327"/>
    </location>
</feature>
<keyword evidence="10" id="KW-1185">Reference proteome</keyword>
<keyword evidence="3 6" id="KW-0547">Nucleotide-binding</keyword>
<evidence type="ECO:0000256" key="3">
    <source>
        <dbReference type="ARBA" id="ARBA00022741"/>
    </source>
</evidence>
<dbReference type="InterPro" id="IPR019821">
    <property type="entry name" value="Kinesin_motor_CS"/>
</dbReference>
<dbReference type="GO" id="GO:0008017">
    <property type="term" value="F:microtubule binding"/>
    <property type="evidence" value="ECO:0007669"/>
    <property type="project" value="InterPro"/>
</dbReference>
<evidence type="ECO:0000313" key="10">
    <source>
        <dbReference type="Proteomes" id="UP001054902"/>
    </source>
</evidence>
<dbReference type="EMBL" id="BLLK01000038">
    <property type="protein sequence ID" value="GFH49696.1"/>
    <property type="molecule type" value="Genomic_DNA"/>
</dbReference>
<keyword evidence="2" id="KW-0963">Cytoplasm</keyword>
<dbReference type="PRINTS" id="PR00380">
    <property type="entry name" value="KINESINHEAVY"/>
</dbReference>
<evidence type="ECO:0000313" key="9">
    <source>
        <dbReference type="EMBL" id="GFH49696.1"/>
    </source>
</evidence>
<keyword evidence="4 6" id="KW-0067">ATP-binding</keyword>
<keyword evidence="6 7" id="KW-0505">Motor protein</keyword>
<dbReference type="InterPro" id="IPR027640">
    <property type="entry name" value="Kinesin-like_fam"/>
</dbReference>
<dbReference type="GO" id="GO:0005737">
    <property type="term" value="C:cytoplasm"/>
    <property type="evidence" value="ECO:0007669"/>
    <property type="project" value="UniProtKB-SubCell"/>
</dbReference>
<reference evidence="9 10" key="1">
    <citation type="journal article" date="2021" name="Sci. Rep.">
        <title>The genome of the diatom Chaetoceros tenuissimus carries an ancient integrated fragment of an extant virus.</title>
        <authorList>
            <person name="Hongo Y."/>
            <person name="Kimura K."/>
            <person name="Takaki Y."/>
            <person name="Yoshida Y."/>
            <person name="Baba S."/>
            <person name="Kobayashi G."/>
            <person name="Nagasaki K."/>
            <person name="Hano T."/>
            <person name="Tomaru Y."/>
        </authorList>
    </citation>
    <scope>NUCLEOTIDE SEQUENCE [LARGE SCALE GENOMIC DNA]</scope>
    <source>
        <strain evidence="9 10">NIES-3715</strain>
    </source>
</reference>
<protein>
    <recommendedName>
        <fullName evidence="7">Kinesin-like protein</fullName>
    </recommendedName>
</protein>
<sequence length="562" mass="63602">MEAIKVLVRVRPVESHEPNVVSISGNNIISIDSSRFIQCKYNHVFPPNSTQSEVYSHLSEYVTPLLNGINVTLMTYGQTSSGKTHSMFGRDGRIDVDAGIVPRILKEIFDGLVNTRSSNVVSVAMIQIYNEEVYDMFDKTMRPLSIQEHNGNVSVKNMGQYKVDSYQQSLALVDLGLKCRTVRETGMNHASSRSHSILQIFVEQTGALGRKITSKLNLVDLAGSERWGIYHDKCQEQFNEMTNINTSLSVLGRCIRAVSEASKEKLIELSSPKKVHIPYRDSKLTRLLQDSLGGNAKTCLLATINPLARYGEESISTLRFADRAHQVMNLVKVNEEKVPLDIEVHFLREEVKRLQNLLEKNGILDEHIIDDRITQNEYYHSKTPERVYRPTRTSSFMGDVRRLQSPDTISSRKAAQQVFNEASAEKLTEANLNVQYEEKTGCSRKSMSKDIIKSIFDSMKTLVDVLDGNIDEEDDFSALTASTSGRETMRTTHSEELGTPSKLGTLLKKRVSLKCKDSSFAENKLLQEIASAQKRRDKKKKLRNWLLEKEEEVEKLLSLNDF</sequence>
<evidence type="ECO:0000259" key="8">
    <source>
        <dbReference type="PROSITE" id="PS50067"/>
    </source>
</evidence>
<dbReference type="GO" id="GO:0051231">
    <property type="term" value="P:spindle elongation"/>
    <property type="evidence" value="ECO:0007669"/>
    <property type="project" value="TreeGrafter"/>
</dbReference>
<evidence type="ECO:0000256" key="2">
    <source>
        <dbReference type="ARBA" id="ARBA00022490"/>
    </source>
</evidence>
<dbReference type="GO" id="GO:0005524">
    <property type="term" value="F:ATP binding"/>
    <property type="evidence" value="ECO:0007669"/>
    <property type="project" value="UniProtKB-UniRule"/>
</dbReference>
<dbReference type="CDD" id="cd00106">
    <property type="entry name" value="KISc"/>
    <property type="match status" value="1"/>
</dbReference>
<dbReference type="Pfam" id="PF00225">
    <property type="entry name" value="Kinesin"/>
    <property type="match status" value="1"/>
</dbReference>
<comment type="caution">
    <text evidence="9">The sequence shown here is derived from an EMBL/GenBank/DDBJ whole genome shotgun (WGS) entry which is preliminary data.</text>
</comment>
<dbReference type="SMART" id="SM00129">
    <property type="entry name" value="KISc"/>
    <property type="match status" value="1"/>
</dbReference>
<evidence type="ECO:0000256" key="1">
    <source>
        <dbReference type="ARBA" id="ARBA00004496"/>
    </source>
</evidence>
<dbReference type="SUPFAM" id="SSF52540">
    <property type="entry name" value="P-loop containing nucleoside triphosphate hydrolases"/>
    <property type="match status" value="1"/>
</dbReference>
<dbReference type="AlphaFoldDB" id="A0AAD3H469"/>
<dbReference type="InterPro" id="IPR027417">
    <property type="entry name" value="P-loop_NTPase"/>
</dbReference>
<dbReference type="PROSITE" id="PS50067">
    <property type="entry name" value="KINESIN_MOTOR_2"/>
    <property type="match status" value="1"/>
</dbReference>
<comment type="similarity">
    <text evidence="6 7">Belongs to the TRAFAC class myosin-kinesin ATPase superfamily. Kinesin family.</text>
</comment>
<dbReference type="GO" id="GO:0007018">
    <property type="term" value="P:microtubule-based movement"/>
    <property type="evidence" value="ECO:0007669"/>
    <property type="project" value="InterPro"/>
</dbReference>
<dbReference type="PROSITE" id="PS00411">
    <property type="entry name" value="KINESIN_MOTOR_1"/>
    <property type="match status" value="1"/>
</dbReference>
<gene>
    <name evidence="9" type="ORF">CTEN210_06172</name>
</gene>
<dbReference type="GO" id="GO:0005874">
    <property type="term" value="C:microtubule"/>
    <property type="evidence" value="ECO:0007669"/>
    <property type="project" value="UniProtKB-KW"/>
</dbReference>
<organism evidence="9 10">
    <name type="scientific">Chaetoceros tenuissimus</name>
    <dbReference type="NCBI Taxonomy" id="426638"/>
    <lineage>
        <taxon>Eukaryota</taxon>
        <taxon>Sar</taxon>
        <taxon>Stramenopiles</taxon>
        <taxon>Ochrophyta</taxon>
        <taxon>Bacillariophyta</taxon>
        <taxon>Coscinodiscophyceae</taxon>
        <taxon>Chaetocerotophycidae</taxon>
        <taxon>Chaetocerotales</taxon>
        <taxon>Chaetocerotaceae</taxon>
        <taxon>Chaetoceros</taxon>
    </lineage>
</organism>
<feature type="binding site" evidence="6">
    <location>
        <begin position="77"/>
        <end position="84"/>
    </location>
    <ligand>
        <name>ATP</name>
        <dbReference type="ChEBI" id="CHEBI:30616"/>
    </ligand>
</feature>
<dbReference type="GO" id="GO:0003777">
    <property type="term" value="F:microtubule motor activity"/>
    <property type="evidence" value="ECO:0007669"/>
    <property type="project" value="InterPro"/>
</dbReference>
<dbReference type="Proteomes" id="UP001054902">
    <property type="component" value="Unassembled WGS sequence"/>
</dbReference>
<dbReference type="InterPro" id="IPR036961">
    <property type="entry name" value="Kinesin_motor_dom_sf"/>
</dbReference>
<keyword evidence="5" id="KW-0175">Coiled coil</keyword>
<dbReference type="GO" id="GO:0007052">
    <property type="term" value="P:mitotic spindle organization"/>
    <property type="evidence" value="ECO:0007669"/>
    <property type="project" value="TreeGrafter"/>
</dbReference>
<evidence type="ECO:0000256" key="6">
    <source>
        <dbReference type="PROSITE-ProRule" id="PRU00283"/>
    </source>
</evidence>
<evidence type="ECO:0000256" key="4">
    <source>
        <dbReference type="ARBA" id="ARBA00022840"/>
    </source>
</evidence>
<proteinExistence type="inferred from homology"/>
<accession>A0AAD3H469</accession>
<dbReference type="InterPro" id="IPR001752">
    <property type="entry name" value="Kinesin_motor_dom"/>
</dbReference>
<keyword evidence="7" id="KW-0493">Microtubule</keyword>
<dbReference type="PANTHER" id="PTHR47969:SF15">
    <property type="entry name" value="CHROMOSOME-ASSOCIATED KINESIN KIF4A-RELATED"/>
    <property type="match status" value="1"/>
</dbReference>
<comment type="subcellular location">
    <subcellularLocation>
        <location evidence="1">Cytoplasm</location>
    </subcellularLocation>
</comment>
<name>A0AAD3H469_9STRA</name>
<dbReference type="GO" id="GO:0005875">
    <property type="term" value="C:microtubule associated complex"/>
    <property type="evidence" value="ECO:0007669"/>
    <property type="project" value="TreeGrafter"/>
</dbReference>
<evidence type="ECO:0000256" key="5">
    <source>
        <dbReference type="ARBA" id="ARBA00023054"/>
    </source>
</evidence>
<evidence type="ECO:0000256" key="7">
    <source>
        <dbReference type="RuleBase" id="RU000394"/>
    </source>
</evidence>
<dbReference type="Gene3D" id="3.40.850.10">
    <property type="entry name" value="Kinesin motor domain"/>
    <property type="match status" value="1"/>
</dbReference>